<proteinExistence type="predicted"/>
<keyword evidence="2" id="KW-1185">Reference proteome</keyword>
<evidence type="ECO:0000313" key="2">
    <source>
        <dbReference type="Proteomes" id="UP000214688"/>
    </source>
</evidence>
<gene>
    <name evidence="1" type="ORF">CIG75_09530</name>
</gene>
<dbReference type="SUPFAM" id="SSF51905">
    <property type="entry name" value="FAD/NAD(P)-binding domain"/>
    <property type="match status" value="1"/>
</dbReference>
<dbReference type="InterPro" id="IPR036188">
    <property type="entry name" value="FAD/NAD-bd_sf"/>
</dbReference>
<dbReference type="Proteomes" id="UP000214688">
    <property type="component" value="Chromosome"/>
</dbReference>
<name>A0A223D0N1_9BACL</name>
<dbReference type="AlphaFoldDB" id="A0A223D0N1"/>
<protein>
    <recommendedName>
        <fullName evidence="3">FAD-binding domain-containing protein</fullName>
    </recommendedName>
</protein>
<dbReference type="EMBL" id="CP022657">
    <property type="protein sequence ID" value="ASS75198.1"/>
    <property type="molecule type" value="Genomic_DNA"/>
</dbReference>
<organism evidence="1 2">
    <name type="scientific">Tumebacillus algifaecis</name>
    <dbReference type="NCBI Taxonomy" id="1214604"/>
    <lineage>
        <taxon>Bacteria</taxon>
        <taxon>Bacillati</taxon>
        <taxon>Bacillota</taxon>
        <taxon>Bacilli</taxon>
        <taxon>Bacillales</taxon>
        <taxon>Alicyclobacillaceae</taxon>
        <taxon>Tumebacillus</taxon>
    </lineage>
</organism>
<evidence type="ECO:0008006" key="3">
    <source>
        <dbReference type="Google" id="ProtNLM"/>
    </source>
</evidence>
<sequence length="73" mass="7654">MHAATPTLADFAETLSDFKPFHILLALLHFVKEWTQDGLLLIGNAAHCALPAEAVGVSLAAATSILAAQVVTE</sequence>
<accession>A0A223D0N1</accession>
<reference evidence="1 2" key="1">
    <citation type="journal article" date="2015" name="Int. J. Syst. Evol. Microbiol.">
        <title>Tumebacillus algifaecis sp. nov., isolated from decomposing algal scum.</title>
        <authorList>
            <person name="Wu Y.F."/>
            <person name="Zhang B."/>
            <person name="Xing P."/>
            <person name="Wu Q.L."/>
            <person name="Liu S.J."/>
        </authorList>
    </citation>
    <scope>NUCLEOTIDE SEQUENCE [LARGE SCALE GENOMIC DNA]</scope>
    <source>
        <strain evidence="1 2">THMBR28</strain>
    </source>
</reference>
<evidence type="ECO:0000313" key="1">
    <source>
        <dbReference type="EMBL" id="ASS75198.1"/>
    </source>
</evidence>
<dbReference type="Gene3D" id="3.50.50.60">
    <property type="entry name" value="FAD/NAD(P)-binding domain"/>
    <property type="match status" value="1"/>
</dbReference>
<dbReference type="KEGG" id="tab:CIG75_09530"/>